<feature type="binding site" evidence="8">
    <location>
        <position position="101"/>
    </location>
    <ligand>
        <name>Cu cation</name>
        <dbReference type="ChEBI" id="CHEBI:23378"/>
    </ligand>
</feature>
<comment type="subcellular location">
    <subcellularLocation>
        <location evidence="1">Periplasm</location>
    </subcellularLocation>
</comment>
<evidence type="ECO:0000256" key="5">
    <source>
        <dbReference type="ARBA" id="ARBA00022982"/>
    </source>
</evidence>
<dbReference type="EMBL" id="CP002771">
    <property type="protein sequence ID" value="AEF55207.1"/>
    <property type="molecule type" value="Genomic_DNA"/>
</dbReference>
<keyword evidence="12" id="KW-1185">Reference proteome</keyword>
<evidence type="ECO:0000256" key="2">
    <source>
        <dbReference type="ARBA" id="ARBA00022448"/>
    </source>
</evidence>
<dbReference type="Proteomes" id="UP000009230">
    <property type="component" value="Chromosome"/>
</dbReference>
<dbReference type="Gene3D" id="2.60.40.420">
    <property type="entry name" value="Cupredoxins - blue copper proteins"/>
    <property type="match status" value="1"/>
</dbReference>
<dbReference type="NCBIfam" id="TIGR02375">
    <property type="entry name" value="pseudoazurin"/>
    <property type="match status" value="1"/>
</dbReference>
<dbReference type="STRING" id="491952.Mar181_2169"/>
<evidence type="ECO:0000313" key="11">
    <source>
        <dbReference type="EMBL" id="AEF55207.1"/>
    </source>
</evidence>
<gene>
    <name evidence="11" type="ordered locus">Mar181_2169</name>
</gene>
<dbReference type="RefSeq" id="WP_013796682.1">
    <property type="nucleotide sequence ID" value="NC_015559.1"/>
</dbReference>
<evidence type="ECO:0000256" key="6">
    <source>
        <dbReference type="ARBA" id="ARBA00023008"/>
    </source>
</evidence>
<organism evidence="11 12">
    <name type="scientific">Marinomonas posidonica (strain CECT 7376 / NCIMB 14433 / IVIA-Po-181)</name>
    <dbReference type="NCBI Taxonomy" id="491952"/>
    <lineage>
        <taxon>Bacteria</taxon>
        <taxon>Pseudomonadati</taxon>
        <taxon>Pseudomonadota</taxon>
        <taxon>Gammaproteobacteria</taxon>
        <taxon>Oceanospirillales</taxon>
        <taxon>Oceanospirillaceae</taxon>
        <taxon>Marinomonas</taxon>
    </lineage>
</organism>
<keyword evidence="5" id="KW-0249">Electron transport</keyword>
<evidence type="ECO:0000259" key="10">
    <source>
        <dbReference type="Pfam" id="PF00127"/>
    </source>
</evidence>
<feature type="chain" id="PRO_5003334359" description="Pseudoazurin" evidence="9">
    <location>
        <begin position="21"/>
        <end position="149"/>
    </location>
</feature>
<dbReference type="GO" id="GO:0009055">
    <property type="term" value="F:electron transfer activity"/>
    <property type="evidence" value="ECO:0007669"/>
    <property type="project" value="InterPro"/>
</dbReference>
<dbReference type="InterPro" id="IPR012745">
    <property type="entry name" value="Pseudoazurin"/>
</dbReference>
<feature type="signal peptide" evidence="9">
    <location>
        <begin position="1"/>
        <end position="20"/>
    </location>
</feature>
<feature type="domain" description="Blue (type 1) copper" evidence="10">
    <location>
        <begin position="33"/>
        <end position="112"/>
    </location>
</feature>
<keyword evidence="3 8" id="KW-0479">Metal-binding</keyword>
<feature type="binding site" evidence="8">
    <location>
        <position position="62"/>
    </location>
    <ligand>
        <name>Cu cation</name>
        <dbReference type="ChEBI" id="CHEBI:23378"/>
    </ligand>
</feature>
<sequence>MFSKPLMLLLLTSLSSLAFAKEWQVQMLNYGAANEGGMIFQPAYIHADIGDTVTFIPTHSGHNAQSYVVPKEAKKWKTPLDKEYTLRLDQEGIHLYYCTPHLMMGMVGIIQVGEAKNLSVVQQKAPRLRSKMALKPARIDDLLAMIQAP</sequence>
<dbReference type="GO" id="GO:0005507">
    <property type="term" value="F:copper ion binding"/>
    <property type="evidence" value="ECO:0007669"/>
    <property type="project" value="UniProtKB-UniRule"/>
</dbReference>
<keyword evidence="2" id="KW-0813">Transport</keyword>
<dbReference type="InterPro" id="IPR002386">
    <property type="entry name" value="Amicyanin/Pseudoazurin"/>
</dbReference>
<dbReference type="GO" id="GO:0042597">
    <property type="term" value="C:periplasmic space"/>
    <property type="evidence" value="ECO:0007669"/>
    <property type="project" value="UniProtKB-SubCell"/>
</dbReference>
<dbReference type="KEGG" id="mpc:Mar181_2169"/>
<feature type="binding site" evidence="8">
    <location>
        <position position="98"/>
    </location>
    <ligand>
        <name>Cu cation</name>
        <dbReference type="ChEBI" id="CHEBI:23378"/>
    </ligand>
</feature>
<evidence type="ECO:0000256" key="9">
    <source>
        <dbReference type="SAM" id="SignalP"/>
    </source>
</evidence>
<reference evidence="11 12" key="1">
    <citation type="journal article" date="2012" name="Stand. Genomic Sci.">
        <title>Complete genome sequence of Marinomonas posidonica type strain (IVIA-Po-181(T)).</title>
        <authorList>
            <person name="Lucas-Elio P."/>
            <person name="Goodwin L."/>
            <person name="Woyke T."/>
            <person name="Pitluck S."/>
            <person name="Nolan M."/>
            <person name="Kyrpides N.C."/>
            <person name="Detter J.C."/>
            <person name="Copeland A."/>
            <person name="Lu M."/>
            <person name="Bruce D."/>
            <person name="Detter C."/>
            <person name="Tapia R."/>
            <person name="Han S."/>
            <person name="Land M.L."/>
            <person name="Ivanova N."/>
            <person name="Mikhailova N."/>
            <person name="Johnston A.W."/>
            <person name="Sanchez-Amat A."/>
        </authorList>
    </citation>
    <scope>NUCLEOTIDE SEQUENCE [LARGE SCALE GENOMIC DNA]</scope>
    <source>
        <strain evidence="12">CECT 7376 / NCIMB 14433 / IVIA-Po-181</strain>
    </source>
</reference>
<accession>F6CU88</accession>
<evidence type="ECO:0000256" key="3">
    <source>
        <dbReference type="ARBA" id="ARBA00022723"/>
    </source>
</evidence>
<protein>
    <recommendedName>
        <fullName evidence="7">Pseudoazurin</fullName>
    </recommendedName>
</protein>
<dbReference type="eggNOG" id="COG3794">
    <property type="taxonomic scope" value="Bacteria"/>
</dbReference>
<evidence type="ECO:0000313" key="12">
    <source>
        <dbReference type="Proteomes" id="UP000009230"/>
    </source>
</evidence>
<proteinExistence type="predicted"/>
<keyword evidence="9" id="KW-0732">Signal</keyword>
<dbReference type="AlphaFoldDB" id="F6CU88"/>
<dbReference type="SUPFAM" id="SSF49503">
    <property type="entry name" value="Cupredoxins"/>
    <property type="match status" value="1"/>
</dbReference>
<feature type="binding site" evidence="8">
    <location>
        <position position="106"/>
    </location>
    <ligand>
        <name>Cu cation</name>
        <dbReference type="ChEBI" id="CHEBI:23378"/>
    </ligand>
</feature>
<evidence type="ECO:0000256" key="8">
    <source>
        <dbReference type="PIRSR" id="PIRSR602386-1"/>
    </source>
</evidence>
<dbReference type="InterPro" id="IPR008972">
    <property type="entry name" value="Cupredoxin"/>
</dbReference>
<dbReference type="HOGENOM" id="CLU_124330_1_0_6"/>
<dbReference type="Pfam" id="PF00127">
    <property type="entry name" value="Copper-bind"/>
    <property type="match status" value="1"/>
</dbReference>
<dbReference type="InterPro" id="IPR000923">
    <property type="entry name" value="BlueCu_1"/>
</dbReference>
<keyword evidence="4" id="KW-0574">Periplasm</keyword>
<keyword evidence="6 8" id="KW-0186">Copper</keyword>
<evidence type="ECO:0000256" key="1">
    <source>
        <dbReference type="ARBA" id="ARBA00004418"/>
    </source>
</evidence>
<comment type="cofactor">
    <cofactor evidence="8">
        <name>Cu cation</name>
        <dbReference type="ChEBI" id="CHEBI:23378"/>
    </cofactor>
    <text evidence="8">Binds 1 copper ion per subunit.</text>
</comment>
<dbReference type="PRINTS" id="PR00155">
    <property type="entry name" value="AMICYANIN"/>
</dbReference>
<evidence type="ECO:0000256" key="7">
    <source>
        <dbReference type="NCBIfam" id="TIGR02375"/>
    </source>
</evidence>
<name>F6CU88_MARPP</name>
<evidence type="ECO:0000256" key="4">
    <source>
        <dbReference type="ARBA" id="ARBA00022764"/>
    </source>
</evidence>